<keyword evidence="8" id="KW-0547">Nucleotide-binding</keyword>
<evidence type="ECO:0000256" key="13">
    <source>
        <dbReference type="SAM" id="Phobius"/>
    </source>
</evidence>
<feature type="transmembrane region" description="Helical" evidence="13">
    <location>
        <begin position="517"/>
        <end position="535"/>
    </location>
</feature>
<dbReference type="NCBIfam" id="TIGR01982">
    <property type="entry name" value="UbiB"/>
    <property type="match status" value="1"/>
</dbReference>
<comment type="pathway">
    <text evidence="1">Cofactor biosynthesis; ubiquinone biosynthesis [regulation].</text>
</comment>
<evidence type="ECO:0000256" key="10">
    <source>
        <dbReference type="ARBA" id="ARBA00022840"/>
    </source>
</evidence>
<keyword evidence="7 13" id="KW-0812">Transmembrane</keyword>
<keyword evidence="12 13" id="KW-0472">Membrane</keyword>
<keyword evidence="4" id="KW-0997">Cell inner membrane</keyword>
<accession>T1D5B8</accession>
<reference evidence="15" key="1">
    <citation type="submission" date="2013-08" db="EMBL/GenBank/DDBJ databases">
        <authorList>
            <person name="Mendez C."/>
            <person name="Richter M."/>
            <person name="Ferrer M."/>
            <person name="Sanchez J."/>
        </authorList>
    </citation>
    <scope>NUCLEOTIDE SEQUENCE</scope>
</reference>
<feature type="domain" description="ABC1 atypical kinase-like" evidence="14">
    <location>
        <begin position="91"/>
        <end position="340"/>
    </location>
</feature>
<keyword evidence="3" id="KW-1003">Cell membrane</keyword>
<keyword evidence="10" id="KW-0067">ATP-binding</keyword>
<dbReference type="UniPathway" id="UPA00232"/>
<comment type="caution">
    <text evidence="15">The sequence shown here is derived from an EMBL/GenBank/DDBJ whole genome shotgun (WGS) entry which is preliminary data.</text>
</comment>
<keyword evidence="9" id="KW-0418">Kinase</keyword>
<dbReference type="CDD" id="cd13972">
    <property type="entry name" value="UbiB"/>
    <property type="match status" value="1"/>
</dbReference>
<evidence type="ECO:0000256" key="3">
    <source>
        <dbReference type="ARBA" id="ARBA00022475"/>
    </source>
</evidence>
<evidence type="ECO:0000256" key="2">
    <source>
        <dbReference type="ARBA" id="ARBA00009670"/>
    </source>
</evidence>
<evidence type="ECO:0000313" key="15">
    <source>
        <dbReference type="EMBL" id="EQD76689.1"/>
    </source>
</evidence>
<evidence type="ECO:0000256" key="11">
    <source>
        <dbReference type="ARBA" id="ARBA00022989"/>
    </source>
</evidence>
<evidence type="ECO:0000256" key="12">
    <source>
        <dbReference type="ARBA" id="ARBA00023136"/>
    </source>
</evidence>
<name>T1D5B8_9ZZZZ</name>
<keyword evidence="11 13" id="KW-1133">Transmembrane helix</keyword>
<dbReference type="NCBIfam" id="NF003404">
    <property type="entry name" value="PRK04750.1"/>
    <property type="match status" value="1"/>
</dbReference>
<dbReference type="GO" id="GO:0006744">
    <property type="term" value="P:ubiquinone biosynthetic process"/>
    <property type="evidence" value="ECO:0007669"/>
    <property type="project" value="UniProtKB-UniPathway"/>
</dbReference>
<dbReference type="Pfam" id="PF03109">
    <property type="entry name" value="ABC1"/>
    <property type="match status" value="1"/>
</dbReference>
<evidence type="ECO:0000256" key="5">
    <source>
        <dbReference type="ARBA" id="ARBA00022679"/>
    </source>
</evidence>
<sequence>MRIGHGWRLAWIQWILIKHGLDDLLFEWTPLRHIRPARRLLPWHWWLRKTPLAIRLRLTLEDLGPLYVKFGQVLSTRRDLLPQDFIDELTKLQDRVPPFPTALAQSAIENALKAPLATHFVHFDETPLASASIAQVHAATLHDGRDVIVKIIRPDIDRLIARDLALLDQLAAWVERYWAPGARLHPRAIVAKFAQTLRTELNLLEEAGHASRLRRNFKDSPILGVPEVVWELTRERVMVQERIYGIPIHDFATLKAHGVDLKTLARHGVSIFFTQVFRDNFFHADMHPGNLFVDATDPRKPRYLAVDFGIMGTLSQEDRHYLAANFLAFFNRDYGQVARLHLASGWVPPDTPMDELEAAIQSVCEPIFNRPLKEISLGQLLIRLFQTARRFEVELKAELVLLQKTLIAVEGLGRQLDPDLDLWKTAKPLLEKWMKKEISPLTILKKGADNWPALAWALQNWIDQAPSRLNHPDQARSHTPADPSASRSRTGAIRLGIAALTLLAGFAWVRLGLAPPFVGPLLLALGGVLLAVLWWQA</sequence>
<keyword evidence="5" id="KW-0808">Transferase</keyword>
<evidence type="ECO:0000256" key="8">
    <source>
        <dbReference type="ARBA" id="ARBA00022741"/>
    </source>
</evidence>
<evidence type="ECO:0000256" key="1">
    <source>
        <dbReference type="ARBA" id="ARBA00005020"/>
    </source>
</evidence>
<dbReference type="GO" id="GO:0005524">
    <property type="term" value="F:ATP binding"/>
    <property type="evidence" value="ECO:0007669"/>
    <property type="project" value="UniProtKB-KW"/>
</dbReference>
<reference evidence="15" key="2">
    <citation type="journal article" date="2014" name="ISME J.">
        <title>Microbial stratification in low pH oxic and suboxic macroscopic growths along an acid mine drainage.</title>
        <authorList>
            <person name="Mendez-Garcia C."/>
            <person name="Mesa V."/>
            <person name="Sprenger R.R."/>
            <person name="Richter M."/>
            <person name="Diez M.S."/>
            <person name="Solano J."/>
            <person name="Bargiela R."/>
            <person name="Golyshina O.V."/>
            <person name="Manteca A."/>
            <person name="Ramos J.L."/>
            <person name="Gallego J.R."/>
            <person name="Llorente I."/>
            <person name="Martins Dos Santos V.A."/>
            <person name="Jensen O.N."/>
            <person name="Pelaez A.I."/>
            <person name="Sanchez J."/>
            <person name="Ferrer M."/>
        </authorList>
    </citation>
    <scope>NUCLEOTIDE SEQUENCE</scope>
</reference>
<evidence type="ECO:0000256" key="9">
    <source>
        <dbReference type="ARBA" id="ARBA00022777"/>
    </source>
</evidence>
<dbReference type="InterPro" id="IPR004147">
    <property type="entry name" value="ABC1_dom"/>
</dbReference>
<dbReference type="InterPro" id="IPR011009">
    <property type="entry name" value="Kinase-like_dom_sf"/>
</dbReference>
<dbReference type="InterPro" id="IPR045308">
    <property type="entry name" value="UbiB_bact"/>
</dbReference>
<gene>
    <name evidence="15" type="ORF">B1B_01498</name>
</gene>
<keyword evidence="6" id="KW-0831">Ubiquinone biosynthesis</keyword>
<dbReference type="InterPro" id="IPR050154">
    <property type="entry name" value="UbiB_kinase"/>
</dbReference>
<evidence type="ECO:0000256" key="4">
    <source>
        <dbReference type="ARBA" id="ARBA00022519"/>
    </source>
</evidence>
<dbReference type="PANTHER" id="PTHR10566">
    <property type="entry name" value="CHAPERONE-ACTIVITY OF BC1 COMPLEX CABC1 -RELATED"/>
    <property type="match status" value="1"/>
</dbReference>
<proteinExistence type="inferred from homology"/>
<dbReference type="InterPro" id="IPR010232">
    <property type="entry name" value="UbiB"/>
</dbReference>
<protein>
    <submittedName>
        <fullName evidence="15">2-polyprenylphenol 6-hydroxylase</fullName>
    </submittedName>
</protein>
<dbReference type="AlphaFoldDB" id="T1D5B8"/>
<organism evidence="15">
    <name type="scientific">mine drainage metagenome</name>
    <dbReference type="NCBI Taxonomy" id="410659"/>
    <lineage>
        <taxon>unclassified sequences</taxon>
        <taxon>metagenomes</taxon>
        <taxon>ecological metagenomes</taxon>
    </lineage>
</organism>
<evidence type="ECO:0000259" key="14">
    <source>
        <dbReference type="Pfam" id="PF03109"/>
    </source>
</evidence>
<dbReference type="PANTHER" id="PTHR10566:SF113">
    <property type="entry name" value="PROTEIN ACTIVITY OF BC1 COMPLEX KINASE 7, CHLOROPLASTIC"/>
    <property type="match status" value="1"/>
</dbReference>
<dbReference type="SUPFAM" id="SSF56112">
    <property type="entry name" value="Protein kinase-like (PK-like)"/>
    <property type="match status" value="1"/>
</dbReference>
<comment type="similarity">
    <text evidence="2">Belongs to the protein kinase superfamily. ADCK protein kinase family.</text>
</comment>
<evidence type="ECO:0000256" key="6">
    <source>
        <dbReference type="ARBA" id="ARBA00022688"/>
    </source>
</evidence>
<dbReference type="EMBL" id="AUZY01001003">
    <property type="protein sequence ID" value="EQD76689.1"/>
    <property type="molecule type" value="Genomic_DNA"/>
</dbReference>
<evidence type="ECO:0000256" key="7">
    <source>
        <dbReference type="ARBA" id="ARBA00022692"/>
    </source>
</evidence>
<dbReference type="GO" id="GO:0016301">
    <property type="term" value="F:kinase activity"/>
    <property type="evidence" value="ECO:0007669"/>
    <property type="project" value="UniProtKB-KW"/>
</dbReference>